<organism evidence="4">
    <name type="scientific">Brugia pahangi</name>
    <name type="common">Filarial nematode worm</name>
    <dbReference type="NCBI Taxonomy" id="6280"/>
    <lineage>
        <taxon>Eukaryota</taxon>
        <taxon>Metazoa</taxon>
        <taxon>Ecdysozoa</taxon>
        <taxon>Nematoda</taxon>
        <taxon>Chromadorea</taxon>
        <taxon>Rhabditida</taxon>
        <taxon>Spirurina</taxon>
        <taxon>Spiruromorpha</taxon>
        <taxon>Filarioidea</taxon>
        <taxon>Onchocercidae</taxon>
        <taxon>Brugia</taxon>
    </lineage>
</organism>
<evidence type="ECO:0000256" key="1">
    <source>
        <dbReference type="SAM" id="Phobius"/>
    </source>
</evidence>
<evidence type="ECO:0000313" key="4">
    <source>
        <dbReference type="WBParaSite" id="BPAG_0000706101-mRNA-1"/>
    </source>
</evidence>
<dbReference type="EMBL" id="UZAD01007311">
    <property type="protein sequence ID" value="VDN88211.1"/>
    <property type="molecule type" value="Genomic_DNA"/>
</dbReference>
<dbReference type="AlphaFoldDB" id="A0A0N4TFS3"/>
<accession>A0A0N4TFS3</accession>
<dbReference type="Proteomes" id="UP000278627">
    <property type="component" value="Unassembled WGS sequence"/>
</dbReference>
<evidence type="ECO:0000313" key="3">
    <source>
        <dbReference type="Proteomes" id="UP000278627"/>
    </source>
</evidence>
<keyword evidence="1" id="KW-0812">Transmembrane</keyword>
<reference evidence="4" key="1">
    <citation type="submission" date="2017-02" db="UniProtKB">
        <authorList>
            <consortium name="WormBaseParasite"/>
        </authorList>
    </citation>
    <scope>IDENTIFICATION</scope>
</reference>
<proteinExistence type="predicted"/>
<evidence type="ECO:0000313" key="2">
    <source>
        <dbReference type="EMBL" id="VDN88211.1"/>
    </source>
</evidence>
<keyword evidence="1" id="KW-1133">Transmembrane helix</keyword>
<keyword evidence="3" id="KW-1185">Reference proteome</keyword>
<sequence>QIASHYELFSFLLLPITLLVNSTDRLLVIYNPISYFLHPKLYLTVQLSMAGLFQLGFMVYVIIAKFNVPFVNNKCTFVFLSDLCYVMMSRRTLFVLLFARMFISTMSIFVMLVVLMKFRQVQKTVRVDRRLANFNTRQRGFTQAMLFSCCFTFAFFVLPNVTTYCTKLFEMENADLYNSYLKLISYTSTLDFLVIMLYRQQDISAEVLQRFPFLHSFRILFQPLLKPEVKIIEPNPTNLNA</sequence>
<feature type="transmembrane region" description="Helical" evidence="1">
    <location>
        <begin position="139"/>
        <end position="159"/>
    </location>
</feature>
<gene>
    <name evidence="2" type="ORF">BPAG_LOCUS7025</name>
</gene>
<name>A0A0N4TFS3_BRUPA</name>
<feature type="transmembrane region" description="Helical" evidence="1">
    <location>
        <begin position="94"/>
        <end position="118"/>
    </location>
</feature>
<keyword evidence="1" id="KW-0472">Membrane</keyword>
<dbReference type="WBParaSite" id="BPAG_0000706101-mRNA-1">
    <property type="protein sequence ID" value="BPAG_0000706101-mRNA-1"/>
    <property type="gene ID" value="BPAG_0000706101"/>
</dbReference>
<protein>
    <submittedName>
        <fullName evidence="4">G_PROTEIN_RECEP_F1_2 domain-containing protein</fullName>
    </submittedName>
</protein>
<reference evidence="2 3" key="2">
    <citation type="submission" date="2018-11" db="EMBL/GenBank/DDBJ databases">
        <authorList>
            <consortium name="Pathogen Informatics"/>
        </authorList>
    </citation>
    <scope>NUCLEOTIDE SEQUENCE [LARGE SCALE GENOMIC DNA]</scope>
</reference>
<feature type="transmembrane region" description="Helical" evidence="1">
    <location>
        <begin position="41"/>
        <end position="63"/>
    </location>
</feature>